<dbReference type="FunFam" id="3.40.50.10140:FF:000007">
    <property type="entry name" value="Disease resistance protein (TIR-NBS-LRR class)"/>
    <property type="match status" value="1"/>
</dbReference>
<keyword evidence="2" id="KW-0677">Repeat</keyword>
<gene>
    <name evidence="6" type="ORF">MtrunA17_Chr6g0480451</name>
</gene>
<dbReference type="SUPFAM" id="SSF52540">
    <property type="entry name" value="P-loop containing nucleoside triphosphate hydrolases"/>
    <property type="match status" value="1"/>
</dbReference>
<evidence type="ECO:0000256" key="4">
    <source>
        <dbReference type="SAM" id="Phobius"/>
    </source>
</evidence>
<dbReference type="SMART" id="SM00255">
    <property type="entry name" value="TIR"/>
    <property type="match status" value="1"/>
</dbReference>
<name>A0A396HNJ1_MEDTR</name>
<dbReference type="SUPFAM" id="SSF52200">
    <property type="entry name" value="Toll/Interleukin receptor TIR domain"/>
    <property type="match status" value="1"/>
</dbReference>
<keyword evidence="4" id="KW-0472">Membrane</keyword>
<dbReference type="InterPro" id="IPR058192">
    <property type="entry name" value="WHD_ROQ1-like"/>
</dbReference>
<dbReference type="InterPro" id="IPR032675">
    <property type="entry name" value="LRR_dom_sf"/>
</dbReference>
<comment type="caution">
    <text evidence="6">The sequence shown here is derived from an EMBL/GenBank/DDBJ whole genome shotgun (WGS) entry which is preliminary data.</text>
</comment>
<dbReference type="InterPro" id="IPR044974">
    <property type="entry name" value="Disease_R_plants"/>
</dbReference>
<dbReference type="AlphaFoldDB" id="A0A396HNJ1"/>
<dbReference type="Gene3D" id="3.40.50.300">
    <property type="entry name" value="P-loop containing nucleotide triphosphate hydrolases"/>
    <property type="match status" value="1"/>
</dbReference>
<protein>
    <submittedName>
        <fullName evidence="6">Putative TIR domain, P-loop containing nucleoside triphosphate hydrolase</fullName>
    </submittedName>
</protein>
<dbReference type="Pfam" id="PF01582">
    <property type="entry name" value="TIR"/>
    <property type="match status" value="1"/>
</dbReference>
<evidence type="ECO:0000313" key="6">
    <source>
        <dbReference type="EMBL" id="RHN52427.1"/>
    </source>
</evidence>
<dbReference type="GO" id="GO:0016787">
    <property type="term" value="F:hydrolase activity"/>
    <property type="evidence" value="ECO:0007669"/>
    <property type="project" value="UniProtKB-KW"/>
</dbReference>
<keyword evidence="4" id="KW-1133">Transmembrane helix</keyword>
<keyword evidence="3" id="KW-0520">NAD</keyword>
<dbReference type="InterPro" id="IPR000157">
    <property type="entry name" value="TIR_dom"/>
</dbReference>
<evidence type="ECO:0000256" key="3">
    <source>
        <dbReference type="ARBA" id="ARBA00023027"/>
    </source>
</evidence>
<dbReference type="SMART" id="SM00382">
    <property type="entry name" value="AAA"/>
    <property type="match status" value="1"/>
</dbReference>
<dbReference type="InterPro" id="IPR002182">
    <property type="entry name" value="NB-ARC"/>
</dbReference>
<dbReference type="Gene3D" id="3.40.50.10140">
    <property type="entry name" value="Toll/interleukin-1 receptor homology (TIR) domain"/>
    <property type="match status" value="1"/>
</dbReference>
<dbReference type="Proteomes" id="UP000265566">
    <property type="component" value="Chromosome 6"/>
</dbReference>
<dbReference type="PRINTS" id="PR00364">
    <property type="entry name" value="DISEASERSIST"/>
</dbReference>
<dbReference type="InterPro" id="IPR035897">
    <property type="entry name" value="Toll_tir_struct_dom_sf"/>
</dbReference>
<evidence type="ECO:0000256" key="1">
    <source>
        <dbReference type="ARBA" id="ARBA00022614"/>
    </source>
</evidence>
<reference evidence="6" key="1">
    <citation type="journal article" date="2018" name="Nat. Plants">
        <title>Whole-genome landscape of Medicago truncatula symbiotic genes.</title>
        <authorList>
            <person name="Pecrix Y."/>
            <person name="Gamas P."/>
            <person name="Carrere S."/>
        </authorList>
    </citation>
    <scope>NUCLEOTIDE SEQUENCE</scope>
    <source>
        <tissue evidence="6">Leaves</tissue>
    </source>
</reference>
<dbReference type="EMBL" id="PSQE01000006">
    <property type="protein sequence ID" value="RHN52427.1"/>
    <property type="molecule type" value="Genomic_DNA"/>
</dbReference>
<dbReference type="PANTHER" id="PTHR11017">
    <property type="entry name" value="LEUCINE-RICH REPEAT-CONTAINING PROTEIN"/>
    <property type="match status" value="1"/>
</dbReference>
<feature type="domain" description="TIR" evidence="5">
    <location>
        <begin position="80"/>
        <end position="250"/>
    </location>
</feature>
<dbReference type="Gramene" id="rna37107">
    <property type="protein sequence ID" value="RHN52427.1"/>
    <property type="gene ID" value="gene37107"/>
</dbReference>
<proteinExistence type="predicted"/>
<accession>A0A396HNJ1</accession>
<dbReference type="GO" id="GO:0006952">
    <property type="term" value="P:defense response"/>
    <property type="evidence" value="ECO:0007669"/>
    <property type="project" value="InterPro"/>
</dbReference>
<dbReference type="Pfam" id="PF23282">
    <property type="entry name" value="WHD_ROQ1"/>
    <property type="match status" value="1"/>
</dbReference>
<dbReference type="SUPFAM" id="SSF52058">
    <property type="entry name" value="L domain-like"/>
    <property type="match status" value="1"/>
</dbReference>
<dbReference type="Pfam" id="PF00931">
    <property type="entry name" value="NB-ARC"/>
    <property type="match status" value="1"/>
</dbReference>
<dbReference type="InterPro" id="IPR003593">
    <property type="entry name" value="AAA+_ATPase"/>
</dbReference>
<keyword evidence="1" id="KW-0433">Leucine-rich repeat</keyword>
<dbReference type="InterPro" id="IPR042197">
    <property type="entry name" value="Apaf_helical"/>
</dbReference>
<evidence type="ECO:0000259" key="5">
    <source>
        <dbReference type="PROSITE" id="PS50104"/>
    </source>
</evidence>
<dbReference type="Gene3D" id="1.10.8.430">
    <property type="entry name" value="Helical domain of apoptotic protease-activating factors"/>
    <property type="match status" value="1"/>
</dbReference>
<dbReference type="PROSITE" id="PS50104">
    <property type="entry name" value="TIR"/>
    <property type="match status" value="1"/>
</dbReference>
<organism evidence="6">
    <name type="scientific">Medicago truncatula</name>
    <name type="common">Barrel medic</name>
    <name type="synonym">Medicago tribuloides</name>
    <dbReference type="NCBI Taxonomy" id="3880"/>
    <lineage>
        <taxon>Eukaryota</taxon>
        <taxon>Viridiplantae</taxon>
        <taxon>Streptophyta</taxon>
        <taxon>Embryophyta</taxon>
        <taxon>Tracheophyta</taxon>
        <taxon>Spermatophyta</taxon>
        <taxon>Magnoliopsida</taxon>
        <taxon>eudicotyledons</taxon>
        <taxon>Gunneridae</taxon>
        <taxon>Pentapetalae</taxon>
        <taxon>rosids</taxon>
        <taxon>fabids</taxon>
        <taxon>Fabales</taxon>
        <taxon>Fabaceae</taxon>
        <taxon>Papilionoideae</taxon>
        <taxon>50 kb inversion clade</taxon>
        <taxon>NPAAA clade</taxon>
        <taxon>Hologalegina</taxon>
        <taxon>IRL clade</taxon>
        <taxon>Trifolieae</taxon>
        <taxon>Medicago</taxon>
    </lineage>
</organism>
<dbReference type="InterPro" id="IPR027417">
    <property type="entry name" value="P-loop_NTPase"/>
</dbReference>
<feature type="transmembrane region" description="Helical" evidence="4">
    <location>
        <begin position="45"/>
        <end position="67"/>
    </location>
</feature>
<keyword evidence="4" id="KW-0812">Transmembrane</keyword>
<feature type="transmembrane region" description="Helical" evidence="4">
    <location>
        <begin position="1082"/>
        <end position="1106"/>
    </location>
</feature>
<dbReference type="GO" id="GO:0043531">
    <property type="term" value="F:ADP binding"/>
    <property type="evidence" value="ECO:0007669"/>
    <property type="project" value="InterPro"/>
</dbReference>
<evidence type="ECO:0000256" key="2">
    <source>
        <dbReference type="ARBA" id="ARBA00022737"/>
    </source>
</evidence>
<dbReference type="GO" id="GO:0007165">
    <property type="term" value="P:signal transduction"/>
    <property type="evidence" value="ECO:0007669"/>
    <property type="project" value="InterPro"/>
</dbReference>
<keyword evidence="6" id="KW-0378">Hydrolase</keyword>
<dbReference type="Gene3D" id="3.80.10.10">
    <property type="entry name" value="Ribonuclease Inhibitor"/>
    <property type="match status" value="2"/>
</dbReference>
<dbReference type="PANTHER" id="PTHR11017:SF219">
    <property type="entry name" value="ARCHAEAL ATPASE"/>
    <property type="match status" value="1"/>
</dbReference>
<sequence length="1115" mass="128020">MNKNKSSTTILVHTAIGSGQESFKDHFSPCYKVTYQRLHITEHKIYSFIFCILKLFFILFLSILMAIQSPSSSTSFSYGFTYQVFISFRGTDTRHGFTGNLYKALTDKGIHTFIDDNDLQRGDEITPSLLKAIDESRIFIPVFSLNYASSSFCLDELVHIIHCYETKGRLVLPVFFGVEPTNVRHHKGSYGKALAEHEKRFQNDPKNMERLQGWKEALSQAANLSGYHDSPPRYEYKFIEEIVKYISNKISRQPLHVANYPVGLQSQVQRVKSILDNGSDDGVHMVGIFGIGGLGKSTLARAIYNLVADQFEGLCFLHNVRMNSAKNNLEHLQEKLLFKTTGSEINLDHVSDGIPIIKERLCRKKILLILDDVDKLDQLQALAGGLDWFGPGSRVIITTRDKHLLDHHGIEKTYAVKGLNGTEALELLRWMAFKSDNVPSRYKEILSRAVSYVSGLPLVIEIVGSNLFGKNIEEWKYILDGYDRIPNKEIQKILRVSYDALEEEEQSVFLDIACCFKGHGWEDAKYMLHAHYGHSITHHLAVLAEKSLINQYREYGCVTLHDLIEDMGKEVVRQESTKEPGERSRLCCQDDITRVLRENTGTSKIEMIYMNLHSMESVIDKKGKAFKKMTKLKTVIIENGHFSEGLKHLPRSLSVLKWKGCLSKCLSTSILNKFQNMKILTLDDCEYLTHIPDVSSLSNLEKLSFEHCKNLITIHNSIGHLSKLERLSVTGYRKLKHFPPLGLASLKELNLMGGSCLENFPELLCKMAHIKEIDIFYISIGKLPFSFQNLSELDEFTVSYGILRFPEHNDKMYSIVFSNMTKLSLFDCYLSDECLPILLKWCVNMTYLDLSYSDFKILPECLSESHHLVEIIVRYCKSLEEIRGIPPNLGSLYAYECKSLSSSCRRMLMSQQLHEARCTRFDFPNGTELGIPDWFEHQSRGDTISFWFHKEIPSISCIFILPERRWASNFSLYVNGYEIEIGCYRSQRLFPDHITLFDMKLEELCKGQHMYNMDKGLLKSEWIHVEFRSKDHENSVYAQMGIHVWNEKSNTEEENVVFTDPYLKKQRLVEVGVSVENMDQNLLLEFVVVFMVMTVMILIIGIMGGYRFMLSVTNL</sequence>